<keyword evidence="3" id="KW-0812">Transmembrane</keyword>
<keyword evidence="4" id="KW-0472">Membrane</keyword>
<evidence type="ECO:0000256" key="3">
    <source>
        <dbReference type="ARBA" id="ARBA00022692"/>
    </source>
</evidence>
<dbReference type="GO" id="GO:1990281">
    <property type="term" value="C:efflux pump complex"/>
    <property type="evidence" value="ECO:0007669"/>
    <property type="project" value="TreeGrafter"/>
</dbReference>
<dbReference type="AlphaFoldDB" id="A0AAX2AG34"/>
<dbReference type="GO" id="GO:0015562">
    <property type="term" value="F:efflux transmembrane transporter activity"/>
    <property type="evidence" value="ECO:0007669"/>
    <property type="project" value="InterPro"/>
</dbReference>
<dbReference type="RefSeq" id="WP_114842767.1">
    <property type="nucleotide sequence ID" value="NZ_CP031219.1"/>
</dbReference>
<dbReference type="EMBL" id="NXID01000017">
    <property type="protein sequence ID" value="RXK15962.1"/>
    <property type="molecule type" value="Genomic_DNA"/>
</dbReference>
<evidence type="ECO:0000256" key="5">
    <source>
        <dbReference type="ARBA" id="ARBA00023237"/>
    </source>
</evidence>
<evidence type="ECO:0000313" key="6">
    <source>
        <dbReference type="EMBL" id="RXK15962.1"/>
    </source>
</evidence>
<comment type="caution">
    <text evidence="6">The sequence shown here is derived from an EMBL/GenBank/DDBJ whole genome shotgun (WGS) entry which is preliminary data.</text>
</comment>
<dbReference type="PANTHER" id="PTHR30026:SF20">
    <property type="entry name" value="OUTER MEMBRANE PROTEIN TOLC"/>
    <property type="match status" value="1"/>
</dbReference>
<name>A0AAX2AG34_9BACT</name>
<proteinExistence type="predicted"/>
<dbReference type="Proteomes" id="UP000290092">
    <property type="component" value="Unassembled WGS sequence"/>
</dbReference>
<evidence type="ECO:0000256" key="1">
    <source>
        <dbReference type="ARBA" id="ARBA00004442"/>
    </source>
</evidence>
<dbReference type="KEGG" id="amyt:AMYT_2412"/>
<evidence type="ECO:0000256" key="2">
    <source>
        <dbReference type="ARBA" id="ARBA00022452"/>
    </source>
</evidence>
<keyword evidence="7" id="KW-1185">Reference proteome</keyword>
<dbReference type="Gene3D" id="1.20.1600.10">
    <property type="entry name" value="Outer membrane efflux proteins (OEP)"/>
    <property type="match status" value="1"/>
</dbReference>
<dbReference type="InterPro" id="IPR051906">
    <property type="entry name" value="TolC-like"/>
</dbReference>
<comment type="subcellular location">
    <subcellularLocation>
        <location evidence="1">Cell outer membrane</location>
    </subcellularLocation>
</comment>
<sequence length="391" mass="45230">MHLAKSLKIKLLLCSFIPLYLNSSNLENILSEDRLKKFELDEKKVIEDSSKLRKDWINPITYTYSKVDGQTNDYEKSVIRVDQPIFKSGGIYKAIKYADASEKYSNLGINIEKKSLITQALNLLYNIHKMDLEIEKTTFILKNAQIDVQRKKEQVLNGFLDTSYLDNAILDANSAKKNLIDLKYQKKELINKFNNIASGEYEKFDLPTFELVSKEEFINKNLELLQAQANTNTKYELKGMVLSKYLPTLSATYDYTRNHSSTTIVDKETQSVGISISMPFDVRTFNDIEATQIDYLKSKLELKNKILEEENFYKSKLAKIETIEEKIDITKDDYKLYNSLLDTIMEEKNAGLKTTSDVETLLNSSKVKELELKIFKLDKQIELLEIYAKLN</sequence>
<organism evidence="6 7">
    <name type="scientific">Malaciobacter mytili LMG 24559</name>
    <dbReference type="NCBI Taxonomy" id="1032238"/>
    <lineage>
        <taxon>Bacteria</taxon>
        <taxon>Pseudomonadati</taxon>
        <taxon>Campylobacterota</taxon>
        <taxon>Epsilonproteobacteria</taxon>
        <taxon>Campylobacterales</taxon>
        <taxon>Arcobacteraceae</taxon>
        <taxon>Malaciobacter</taxon>
    </lineage>
</organism>
<dbReference type="GO" id="GO:0009279">
    <property type="term" value="C:cell outer membrane"/>
    <property type="evidence" value="ECO:0007669"/>
    <property type="project" value="UniProtKB-SubCell"/>
</dbReference>
<gene>
    <name evidence="6" type="ORF">CP985_06255</name>
</gene>
<protein>
    <recommendedName>
        <fullName evidence="8">RND family efflux system, outer membrane channel protein, TolC family</fullName>
    </recommendedName>
</protein>
<evidence type="ECO:0000256" key="4">
    <source>
        <dbReference type="ARBA" id="ARBA00023136"/>
    </source>
</evidence>
<dbReference type="GO" id="GO:0015288">
    <property type="term" value="F:porin activity"/>
    <property type="evidence" value="ECO:0007669"/>
    <property type="project" value="TreeGrafter"/>
</dbReference>
<accession>A0AAX2AG34</accession>
<dbReference type="PANTHER" id="PTHR30026">
    <property type="entry name" value="OUTER MEMBRANE PROTEIN TOLC"/>
    <property type="match status" value="1"/>
</dbReference>
<evidence type="ECO:0000313" key="7">
    <source>
        <dbReference type="Proteomes" id="UP000290092"/>
    </source>
</evidence>
<evidence type="ECO:0008006" key="8">
    <source>
        <dbReference type="Google" id="ProtNLM"/>
    </source>
</evidence>
<keyword evidence="5" id="KW-0998">Cell outer membrane</keyword>
<keyword evidence="2" id="KW-1134">Transmembrane beta strand</keyword>
<reference evidence="6 7" key="1">
    <citation type="submission" date="2017-09" db="EMBL/GenBank/DDBJ databases">
        <title>Genomics of the genus Arcobacter.</title>
        <authorList>
            <person name="Perez-Cataluna A."/>
            <person name="Figueras M.J."/>
            <person name="Salas-Masso N."/>
        </authorList>
    </citation>
    <scope>NUCLEOTIDE SEQUENCE [LARGE SCALE GENOMIC DNA]</scope>
    <source>
        <strain evidence="6 7">CECT 7386</strain>
    </source>
</reference>
<dbReference type="SUPFAM" id="SSF56954">
    <property type="entry name" value="Outer membrane efflux proteins (OEP)"/>
    <property type="match status" value="1"/>
</dbReference>